<accession>A0A4S2KXT9</accession>
<keyword evidence="2" id="KW-1185">Reference proteome</keyword>
<dbReference type="EMBL" id="QBLH01001127">
    <property type="protein sequence ID" value="TGZ53018.1"/>
    <property type="molecule type" value="Genomic_DNA"/>
</dbReference>
<dbReference type="AlphaFoldDB" id="A0A4S2KXT9"/>
<protein>
    <submittedName>
        <fullName evidence="1">Uncharacterized protein</fullName>
    </submittedName>
</protein>
<evidence type="ECO:0000313" key="2">
    <source>
        <dbReference type="Proteomes" id="UP000310200"/>
    </source>
</evidence>
<gene>
    <name evidence="1" type="ORF">DBV15_00562</name>
</gene>
<proteinExistence type="predicted"/>
<dbReference type="Proteomes" id="UP000310200">
    <property type="component" value="Unassembled WGS sequence"/>
</dbReference>
<reference evidence="1 2" key="1">
    <citation type="journal article" date="2019" name="Philos. Trans. R. Soc. Lond., B, Biol. Sci.">
        <title>Ant behaviour and brain gene expression of defending hosts depend on the ecological success of the intruding social parasite.</title>
        <authorList>
            <person name="Kaur R."/>
            <person name="Stoldt M."/>
            <person name="Jongepier E."/>
            <person name="Feldmeyer B."/>
            <person name="Menzel F."/>
            <person name="Bornberg-Bauer E."/>
            <person name="Foitzik S."/>
        </authorList>
    </citation>
    <scope>NUCLEOTIDE SEQUENCE [LARGE SCALE GENOMIC DNA]</scope>
    <source>
        <tissue evidence="1">Whole body</tissue>
    </source>
</reference>
<evidence type="ECO:0000313" key="1">
    <source>
        <dbReference type="EMBL" id="TGZ53018.1"/>
    </source>
</evidence>
<comment type="caution">
    <text evidence="1">The sequence shown here is derived from an EMBL/GenBank/DDBJ whole genome shotgun (WGS) entry which is preliminary data.</text>
</comment>
<sequence>MQLPRAIKACDGLIYGEEDSTFRAKTCTHGCTRRIAGQGDNGAYGMRLKNVSGSPSAGAHHAWMMHFPRHPLKGRDR</sequence>
<organism evidence="1 2">
    <name type="scientific">Temnothorax longispinosus</name>
    <dbReference type="NCBI Taxonomy" id="300112"/>
    <lineage>
        <taxon>Eukaryota</taxon>
        <taxon>Metazoa</taxon>
        <taxon>Ecdysozoa</taxon>
        <taxon>Arthropoda</taxon>
        <taxon>Hexapoda</taxon>
        <taxon>Insecta</taxon>
        <taxon>Pterygota</taxon>
        <taxon>Neoptera</taxon>
        <taxon>Endopterygota</taxon>
        <taxon>Hymenoptera</taxon>
        <taxon>Apocrita</taxon>
        <taxon>Aculeata</taxon>
        <taxon>Formicoidea</taxon>
        <taxon>Formicidae</taxon>
        <taxon>Myrmicinae</taxon>
        <taxon>Temnothorax</taxon>
    </lineage>
</organism>
<name>A0A4S2KXT9_9HYME</name>